<evidence type="ECO:0000256" key="3">
    <source>
        <dbReference type="ARBA" id="ARBA00022801"/>
    </source>
</evidence>
<dbReference type="EMBL" id="MHLA01000014">
    <property type="protein sequence ID" value="OGY99640.1"/>
    <property type="molecule type" value="Genomic_DNA"/>
</dbReference>
<dbReference type="SUPFAM" id="SSF50156">
    <property type="entry name" value="PDZ domain-like"/>
    <property type="match status" value="1"/>
</dbReference>
<keyword evidence="2" id="KW-0645">Protease</keyword>
<dbReference type="InterPro" id="IPR005151">
    <property type="entry name" value="Tail-specific_protease"/>
</dbReference>
<dbReference type="Pfam" id="PF00595">
    <property type="entry name" value="PDZ"/>
    <property type="match status" value="1"/>
</dbReference>
<dbReference type="Proteomes" id="UP000178880">
    <property type="component" value="Unassembled WGS sequence"/>
</dbReference>
<dbReference type="GO" id="GO:0004175">
    <property type="term" value="F:endopeptidase activity"/>
    <property type="evidence" value="ECO:0007669"/>
    <property type="project" value="TreeGrafter"/>
</dbReference>
<dbReference type="SMART" id="SM00245">
    <property type="entry name" value="TSPc"/>
    <property type="match status" value="1"/>
</dbReference>
<feature type="domain" description="PDZ" evidence="5">
    <location>
        <begin position="120"/>
        <end position="187"/>
    </location>
</feature>
<evidence type="ECO:0000256" key="1">
    <source>
        <dbReference type="ARBA" id="ARBA00009179"/>
    </source>
</evidence>
<dbReference type="CDD" id="cd07560">
    <property type="entry name" value="Peptidase_S41_CPP"/>
    <property type="match status" value="1"/>
</dbReference>
<dbReference type="Pfam" id="PF22694">
    <property type="entry name" value="CtpB_N-like"/>
    <property type="match status" value="1"/>
</dbReference>
<dbReference type="CDD" id="cd06782">
    <property type="entry name" value="cpPDZ_CPP-like"/>
    <property type="match status" value="1"/>
</dbReference>
<keyword evidence="4" id="KW-0720">Serine protease</keyword>
<evidence type="ECO:0000259" key="5">
    <source>
        <dbReference type="PROSITE" id="PS50106"/>
    </source>
</evidence>
<dbReference type="AlphaFoldDB" id="A0A1G2CG58"/>
<dbReference type="Gene3D" id="2.30.42.10">
    <property type="match status" value="1"/>
</dbReference>
<dbReference type="Pfam" id="PF03572">
    <property type="entry name" value="Peptidase_S41"/>
    <property type="match status" value="1"/>
</dbReference>
<accession>A0A1G2CG58</accession>
<proteinExistence type="inferred from homology"/>
<dbReference type="PANTHER" id="PTHR32060:SF30">
    <property type="entry name" value="CARBOXY-TERMINAL PROCESSING PROTEASE CTPA"/>
    <property type="match status" value="1"/>
</dbReference>
<dbReference type="GO" id="GO:0006508">
    <property type="term" value="P:proteolysis"/>
    <property type="evidence" value="ECO:0007669"/>
    <property type="project" value="UniProtKB-KW"/>
</dbReference>
<gene>
    <name evidence="6" type="ORF">A2945_03270</name>
</gene>
<comment type="similarity">
    <text evidence="1">Belongs to the peptidase S41A family.</text>
</comment>
<keyword evidence="3" id="KW-0378">Hydrolase</keyword>
<dbReference type="GO" id="GO:0030288">
    <property type="term" value="C:outer membrane-bounded periplasmic space"/>
    <property type="evidence" value="ECO:0007669"/>
    <property type="project" value="TreeGrafter"/>
</dbReference>
<dbReference type="InterPro" id="IPR036034">
    <property type="entry name" value="PDZ_sf"/>
</dbReference>
<name>A0A1G2CG58_9BACT</name>
<dbReference type="SUPFAM" id="SSF52096">
    <property type="entry name" value="ClpP/crotonase"/>
    <property type="match status" value="1"/>
</dbReference>
<protein>
    <recommendedName>
        <fullName evidence="5">PDZ domain-containing protein</fullName>
    </recommendedName>
</protein>
<dbReference type="InterPro" id="IPR055210">
    <property type="entry name" value="CtpA/B_N"/>
</dbReference>
<dbReference type="PANTHER" id="PTHR32060">
    <property type="entry name" value="TAIL-SPECIFIC PROTEASE"/>
    <property type="match status" value="1"/>
</dbReference>
<evidence type="ECO:0000256" key="4">
    <source>
        <dbReference type="ARBA" id="ARBA00022825"/>
    </source>
</evidence>
<evidence type="ECO:0000313" key="7">
    <source>
        <dbReference type="Proteomes" id="UP000178880"/>
    </source>
</evidence>
<evidence type="ECO:0000313" key="6">
    <source>
        <dbReference type="EMBL" id="OGY99640.1"/>
    </source>
</evidence>
<dbReference type="STRING" id="1798650.A2945_03270"/>
<dbReference type="InterPro" id="IPR001478">
    <property type="entry name" value="PDZ"/>
</dbReference>
<dbReference type="Gene3D" id="3.90.226.10">
    <property type="entry name" value="2-enoyl-CoA Hydratase, Chain A, domain 1"/>
    <property type="match status" value="1"/>
</dbReference>
<organism evidence="6 7">
    <name type="scientific">Candidatus Liptonbacteria bacterium RIFCSPLOWO2_01_FULL_52_25</name>
    <dbReference type="NCBI Taxonomy" id="1798650"/>
    <lineage>
        <taxon>Bacteria</taxon>
        <taxon>Candidatus Liptoniibacteriota</taxon>
    </lineage>
</organism>
<sequence>MKKKVLFGVLVPILAIGLLGGGYMVGYKTGRERPENIIVRGVENIEANGITNVDFGTFWQAWSVINDSYLKNENISGEEKLRGAIKGLVGSLGDPYSEFFPPAESKKFLDDINGSFGGIGAELGIRNSQLTVIAPLKGTPAERVGLRAGDKILFINTSSTEGISIEEAVSSIRGPKGTLVTLTIFRDGWDKPEEFEIARGTIVIPTVEATRIGDVTRIELYNFNNNAEVGFYEAVRDALANDSRGVVLDLRNNPGGYLEVAVDLAGWFLPKGTLVVSEEGRKNASLTITSVPLSEEEDPQKNEAESMVVKLNEFKANGNEALVGFPVVVLINKGSASASEILAGALRDQRSDVKLVGETSFGKGTVQQLENLADGSSIKITIAHWVLPSGHVLEGDGLKPDVEVEMTEEDYKNERDPQLDRAVEVLRAEIAK</sequence>
<dbReference type="FunFam" id="2.30.42.10:FF:000063">
    <property type="entry name" value="Peptidase, S41 family"/>
    <property type="match status" value="1"/>
</dbReference>
<dbReference type="Gene3D" id="3.30.750.44">
    <property type="match status" value="1"/>
</dbReference>
<dbReference type="GO" id="GO:0007165">
    <property type="term" value="P:signal transduction"/>
    <property type="evidence" value="ECO:0007669"/>
    <property type="project" value="TreeGrafter"/>
</dbReference>
<comment type="caution">
    <text evidence="6">The sequence shown here is derived from an EMBL/GenBank/DDBJ whole genome shotgun (WGS) entry which is preliminary data.</text>
</comment>
<reference evidence="6 7" key="1">
    <citation type="journal article" date="2016" name="Nat. Commun.">
        <title>Thousands of microbial genomes shed light on interconnected biogeochemical processes in an aquifer system.</title>
        <authorList>
            <person name="Anantharaman K."/>
            <person name="Brown C.T."/>
            <person name="Hug L.A."/>
            <person name="Sharon I."/>
            <person name="Castelle C.J."/>
            <person name="Probst A.J."/>
            <person name="Thomas B.C."/>
            <person name="Singh A."/>
            <person name="Wilkins M.J."/>
            <person name="Karaoz U."/>
            <person name="Brodie E.L."/>
            <person name="Williams K.H."/>
            <person name="Hubbard S.S."/>
            <person name="Banfield J.F."/>
        </authorList>
    </citation>
    <scope>NUCLEOTIDE SEQUENCE [LARGE SCALE GENOMIC DNA]</scope>
</reference>
<dbReference type="SMART" id="SM00228">
    <property type="entry name" value="PDZ"/>
    <property type="match status" value="1"/>
</dbReference>
<dbReference type="PROSITE" id="PS50106">
    <property type="entry name" value="PDZ"/>
    <property type="match status" value="1"/>
</dbReference>
<evidence type="ECO:0000256" key="2">
    <source>
        <dbReference type="ARBA" id="ARBA00022670"/>
    </source>
</evidence>
<dbReference type="InterPro" id="IPR029045">
    <property type="entry name" value="ClpP/crotonase-like_dom_sf"/>
</dbReference>
<dbReference type="InterPro" id="IPR004447">
    <property type="entry name" value="Peptidase_S41A"/>
</dbReference>
<dbReference type="GO" id="GO:0008236">
    <property type="term" value="F:serine-type peptidase activity"/>
    <property type="evidence" value="ECO:0007669"/>
    <property type="project" value="UniProtKB-KW"/>
</dbReference>